<protein>
    <submittedName>
        <fullName evidence="2">Uncharacterized protein</fullName>
    </submittedName>
</protein>
<evidence type="ECO:0000256" key="1">
    <source>
        <dbReference type="SAM" id="Phobius"/>
    </source>
</evidence>
<keyword evidence="1" id="KW-0812">Transmembrane</keyword>
<sequence>MTKLNQIALLYIPTLCGLYTSFVAFVVLQHSQSANHRTVYMANGKENVKRNRMKGSDKTKY</sequence>
<dbReference type="PaxDb" id="272559-BF9343_1431"/>
<dbReference type="KEGG" id="bfs:BF9343_1431"/>
<evidence type="ECO:0000313" key="2">
    <source>
        <dbReference type="EMBL" id="CAH07212.1"/>
    </source>
</evidence>
<accession>Q5LF86</accession>
<gene>
    <name evidence="2" type="ORF">BF9343_1431</name>
</gene>
<dbReference type="Proteomes" id="UP000006731">
    <property type="component" value="Chromosome"/>
</dbReference>
<reference evidence="2 3" key="1">
    <citation type="journal article" date="2005" name="Science">
        <title>Extensive DNA inversions in the B. fragilis genome control variable gene expression.</title>
        <authorList>
            <person name="Cerdeno-Tarraga A.M."/>
            <person name="Patrick S."/>
            <person name="Crosmann L."/>
            <person name="Blakely G."/>
            <person name="Abratt V."/>
            <person name="Lennard N."/>
            <person name="Duerden B."/>
            <person name="Poxton I."/>
            <person name="Harris B."/>
            <person name="Quail M.A."/>
            <person name="Barron A."/>
            <person name="Clarck L."/>
            <person name="Corton C."/>
            <person name="Doggett J."/>
            <person name="Holden M.T.G."/>
            <person name="Larke N."/>
            <person name="Line A."/>
            <person name="Lord A."/>
            <person name="Norbertczak H."/>
            <person name="Ormond D."/>
            <person name="Price C."/>
            <person name="Rabbinowitsch E."/>
            <person name="Woodward J."/>
            <person name="Barrel B.G."/>
            <person name="Parkhill J."/>
        </authorList>
    </citation>
    <scope>NUCLEOTIDE SEQUENCE [LARGE SCALE GENOMIC DNA]</scope>
    <source>
        <strain evidence="3">ATCC 25285 / DSM 2151 / CCUG 4856 / JCM 11019 / LMG 10263 / NCTC 9343 / Onslow / VPI 2553 / EN-2</strain>
    </source>
</reference>
<evidence type="ECO:0000313" key="3">
    <source>
        <dbReference type="Proteomes" id="UP000006731"/>
    </source>
</evidence>
<proteinExistence type="predicted"/>
<dbReference type="HOGENOM" id="CLU_2912748_0_0_10"/>
<keyword evidence="3" id="KW-1185">Reference proteome</keyword>
<keyword evidence="1" id="KW-1133">Transmembrane helix</keyword>
<dbReference type="EMBL" id="CR626927">
    <property type="protein sequence ID" value="CAH07212.1"/>
    <property type="molecule type" value="Genomic_DNA"/>
</dbReference>
<organism evidence="2 3">
    <name type="scientific">Bacteroides fragilis (strain ATCC 25285 / DSM 2151 / CCUG 4856 / JCM 11019 / LMG 10263 / NCTC 9343 / Onslow / VPI 2553 / EN-2)</name>
    <dbReference type="NCBI Taxonomy" id="272559"/>
    <lineage>
        <taxon>Bacteria</taxon>
        <taxon>Pseudomonadati</taxon>
        <taxon>Bacteroidota</taxon>
        <taxon>Bacteroidia</taxon>
        <taxon>Bacteroidales</taxon>
        <taxon>Bacteroidaceae</taxon>
        <taxon>Bacteroides</taxon>
    </lineage>
</organism>
<dbReference type="AlphaFoldDB" id="Q5LF86"/>
<name>Q5LF86_BACFN</name>
<keyword evidence="1" id="KW-0472">Membrane</keyword>
<feature type="transmembrane region" description="Helical" evidence="1">
    <location>
        <begin position="6"/>
        <end position="28"/>
    </location>
</feature>